<dbReference type="Proteomes" id="UP000298324">
    <property type="component" value="Unassembled WGS sequence"/>
</dbReference>
<dbReference type="AlphaFoldDB" id="A0A4Y7RG60"/>
<reference evidence="2 3" key="1">
    <citation type="journal article" date="2018" name="Environ. Microbiol.">
        <title>Novel energy conservation strategies and behaviour of Pelotomaculum schinkii driving syntrophic propionate catabolism.</title>
        <authorList>
            <person name="Hidalgo-Ahumada C.A.P."/>
            <person name="Nobu M.K."/>
            <person name="Narihiro T."/>
            <person name="Tamaki H."/>
            <person name="Liu W.T."/>
            <person name="Kamagata Y."/>
            <person name="Stams A.J.M."/>
            <person name="Imachi H."/>
            <person name="Sousa D.Z."/>
        </authorList>
    </citation>
    <scope>NUCLEOTIDE SEQUENCE [LARGE SCALE GENOMIC DNA]</scope>
    <source>
        <strain evidence="2 3">HH</strain>
    </source>
</reference>
<protein>
    <recommendedName>
        <fullName evidence="4">ABC-type cobalt transport system, permease component</fullName>
    </recommendedName>
</protein>
<keyword evidence="1" id="KW-0472">Membrane</keyword>
<dbReference type="Pfam" id="PF09819">
    <property type="entry name" value="ABC_cobalt"/>
    <property type="match status" value="1"/>
</dbReference>
<keyword evidence="1" id="KW-0812">Transmembrane</keyword>
<gene>
    <name evidence="2" type="ORF">Psch_01560</name>
</gene>
<feature type="transmembrane region" description="Helical" evidence="1">
    <location>
        <begin position="12"/>
        <end position="33"/>
    </location>
</feature>
<name>A0A4Y7RG60_9FIRM</name>
<keyword evidence="1" id="KW-1133">Transmembrane helix</keyword>
<keyword evidence="3" id="KW-1185">Reference proteome</keyword>
<evidence type="ECO:0000313" key="3">
    <source>
        <dbReference type="Proteomes" id="UP000298324"/>
    </source>
</evidence>
<dbReference type="InterPro" id="IPR017195">
    <property type="entry name" value="ABC_thiamin-permease_prd"/>
</dbReference>
<evidence type="ECO:0008006" key="4">
    <source>
        <dbReference type="Google" id="ProtNLM"/>
    </source>
</evidence>
<sequence>MHVWHKFLDKFSLYDLIIIAMMSALGIAIKPVLVPLSHILTGPLLIPPGAVTGGFYMVWLVLGFGITGKRGTMTLIGLVQAILVMATGMVGSQGAMSLLSYTTPGILADLGLLLIGHRVCCLPCAFLAGMLCNIAGTAMVNFINYRLPLVPLVLSLSVAALSGGLGGIIAFKIVQQIWKFQKRDWNMREG</sequence>
<proteinExistence type="predicted"/>
<dbReference type="EMBL" id="QFGA01000001">
    <property type="protein sequence ID" value="TEB08005.1"/>
    <property type="molecule type" value="Genomic_DNA"/>
</dbReference>
<feature type="transmembrane region" description="Helical" evidence="1">
    <location>
        <begin position="45"/>
        <end position="66"/>
    </location>
</feature>
<feature type="transmembrane region" description="Helical" evidence="1">
    <location>
        <begin position="73"/>
        <end position="92"/>
    </location>
</feature>
<comment type="caution">
    <text evidence="2">The sequence shown here is derived from an EMBL/GenBank/DDBJ whole genome shotgun (WGS) entry which is preliminary data.</text>
</comment>
<feature type="transmembrane region" description="Helical" evidence="1">
    <location>
        <begin position="122"/>
        <end position="143"/>
    </location>
</feature>
<dbReference type="RefSeq" id="WP_190239761.1">
    <property type="nucleotide sequence ID" value="NZ_QFGA01000001.1"/>
</dbReference>
<accession>A0A4Y7RG60</accession>
<feature type="transmembrane region" description="Helical" evidence="1">
    <location>
        <begin position="149"/>
        <end position="174"/>
    </location>
</feature>
<organism evidence="2 3">
    <name type="scientific">Pelotomaculum schinkii</name>
    <dbReference type="NCBI Taxonomy" id="78350"/>
    <lineage>
        <taxon>Bacteria</taxon>
        <taxon>Bacillati</taxon>
        <taxon>Bacillota</taxon>
        <taxon>Clostridia</taxon>
        <taxon>Eubacteriales</taxon>
        <taxon>Desulfotomaculaceae</taxon>
        <taxon>Pelotomaculum</taxon>
    </lineage>
</organism>
<evidence type="ECO:0000313" key="2">
    <source>
        <dbReference type="EMBL" id="TEB08005.1"/>
    </source>
</evidence>
<evidence type="ECO:0000256" key="1">
    <source>
        <dbReference type="SAM" id="Phobius"/>
    </source>
</evidence>